<dbReference type="EMBL" id="ML987209">
    <property type="protein sequence ID" value="KAF2241931.1"/>
    <property type="molecule type" value="Genomic_DNA"/>
</dbReference>
<dbReference type="GeneID" id="54584573"/>
<accession>A0A6A6HV90</accession>
<organism evidence="1 2">
    <name type="scientific">Trematosphaeria pertusa</name>
    <dbReference type="NCBI Taxonomy" id="390896"/>
    <lineage>
        <taxon>Eukaryota</taxon>
        <taxon>Fungi</taxon>
        <taxon>Dikarya</taxon>
        <taxon>Ascomycota</taxon>
        <taxon>Pezizomycotina</taxon>
        <taxon>Dothideomycetes</taxon>
        <taxon>Pleosporomycetidae</taxon>
        <taxon>Pleosporales</taxon>
        <taxon>Massarineae</taxon>
        <taxon>Trematosphaeriaceae</taxon>
        <taxon>Trematosphaeria</taxon>
    </lineage>
</organism>
<evidence type="ECO:0000313" key="1">
    <source>
        <dbReference type="EMBL" id="KAF2241931.1"/>
    </source>
</evidence>
<dbReference type="Proteomes" id="UP000800094">
    <property type="component" value="Unassembled WGS sequence"/>
</dbReference>
<dbReference type="AlphaFoldDB" id="A0A6A6HV90"/>
<dbReference type="RefSeq" id="XP_033676935.1">
    <property type="nucleotide sequence ID" value="XM_033831243.1"/>
</dbReference>
<reference evidence="1" key="1">
    <citation type="journal article" date="2020" name="Stud. Mycol.">
        <title>101 Dothideomycetes genomes: a test case for predicting lifestyles and emergence of pathogens.</title>
        <authorList>
            <person name="Haridas S."/>
            <person name="Albert R."/>
            <person name="Binder M."/>
            <person name="Bloem J."/>
            <person name="Labutti K."/>
            <person name="Salamov A."/>
            <person name="Andreopoulos B."/>
            <person name="Baker S."/>
            <person name="Barry K."/>
            <person name="Bills G."/>
            <person name="Bluhm B."/>
            <person name="Cannon C."/>
            <person name="Castanera R."/>
            <person name="Culley D."/>
            <person name="Daum C."/>
            <person name="Ezra D."/>
            <person name="Gonzalez J."/>
            <person name="Henrissat B."/>
            <person name="Kuo A."/>
            <person name="Liang C."/>
            <person name="Lipzen A."/>
            <person name="Lutzoni F."/>
            <person name="Magnuson J."/>
            <person name="Mondo S."/>
            <person name="Nolan M."/>
            <person name="Ohm R."/>
            <person name="Pangilinan J."/>
            <person name="Park H.-J."/>
            <person name="Ramirez L."/>
            <person name="Alfaro M."/>
            <person name="Sun H."/>
            <person name="Tritt A."/>
            <person name="Yoshinaga Y."/>
            <person name="Zwiers L.-H."/>
            <person name="Turgeon B."/>
            <person name="Goodwin S."/>
            <person name="Spatafora J."/>
            <person name="Crous P."/>
            <person name="Grigoriev I."/>
        </authorList>
    </citation>
    <scope>NUCLEOTIDE SEQUENCE</scope>
    <source>
        <strain evidence="1">CBS 122368</strain>
    </source>
</reference>
<gene>
    <name evidence="1" type="ORF">BU26DRAFT_534945</name>
</gene>
<dbReference type="OrthoDB" id="66095at2759"/>
<keyword evidence="2" id="KW-1185">Reference proteome</keyword>
<protein>
    <submittedName>
        <fullName evidence="1">Uncharacterized protein</fullName>
    </submittedName>
</protein>
<proteinExistence type="predicted"/>
<name>A0A6A6HV90_9PLEO</name>
<evidence type="ECO:0000313" key="2">
    <source>
        <dbReference type="Proteomes" id="UP000800094"/>
    </source>
</evidence>
<sequence length="247" mass="27873">MHSPSYADVCVARAMLNALKLPTELVLEILDRARYWPALKFTSIRLGRAVAGISASVSASLSLEAGILSPDTLRHICSSTETPKVKEIEFWIESRDQGWTSEHTGGTFNTSSWLEVSIFRPGSVMRDLPPAHLMFKRQSSPLELQRMLQDYGWTLVTRPESVEQGPQAGEGHLAWYLQGNRVAWVPRYDYRVVWAFDHFEGNEGAGRGEGFLQELKEGDRLLIWARAKYPGWECIVGSVKMTVHYGF</sequence>